<dbReference type="InterPro" id="IPR036318">
    <property type="entry name" value="FAD-bd_PCMH-like_sf"/>
</dbReference>
<dbReference type="InterPro" id="IPR006094">
    <property type="entry name" value="Oxid_FAD_bind_N"/>
</dbReference>
<organism evidence="2">
    <name type="scientific">marine metagenome</name>
    <dbReference type="NCBI Taxonomy" id="408172"/>
    <lineage>
        <taxon>unclassified sequences</taxon>
        <taxon>metagenomes</taxon>
        <taxon>ecological metagenomes</taxon>
    </lineage>
</organism>
<dbReference type="GO" id="GO:0071949">
    <property type="term" value="F:FAD binding"/>
    <property type="evidence" value="ECO:0007669"/>
    <property type="project" value="InterPro"/>
</dbReference>
<dbReference type="Gene3D" id="3.30.465.10">
    <property type="match status" value="1"/>
</dbReference>
<reference evidence="2" key="1">
    <citation type="submission" date="2018-05" db="EMBL/GenBank/DDBJ databases">
        <authorList>
            <person name="Lanie J.A."/>
            <person name="Ng W.-L."/>
            <person name="Kazmierczak K.M."/>
            <person name="Andrzejewski T.M."/>
            <person name="Davidsen T.M."/>
            <person name="Wayne K.J."/>
            <person name="Tettelin H."/>
            <person name="Glass J.I."/>
            <person name="Rusch D."/>
            <person name="Podicherti R."/>
            <person name="Tsui H.-C.T."/>
            <person name="Winkler M.E."/>
        </authorList>
    </citation>
    <scope>NUCLEOTIDE SEQUENCE</scope>
</reference>
<accession>A0A381RGM7</accession>
<dbReference type="Pfam" id="PF01565">
    <property type="entry name" value="FAD_binding_4"/>
    <property type="match status" value="1"/>
</dbReference>
<sequence length="243" mass="25002">MTVVVGAGTPLADLAGALAEHRQEVALEGPPGATVGGVLAVGRSSLRRPRIGAVRDALLQADCVGADGALFTAGGPTVKNVTGYDLCRLLVGSLGTLALIGQVILRTWPSPERVLWMQGSATPEAVRDMCFRPSSALWDGQRVSVCLEGYDGDVEAEAAALGSHLGLEVAAAAPALPPHRSRWTGRLPEGCILEVGTGVVHGPVEVEAGIPGPGVVTLAARIRTGFDPDGRLNPGRDPYRIAA</sequence>
<proteinExistence type="predicted"/>
<evidence type="ECO:0000313" key="2">
    <source>
        <dbReference type="EMBL" id="SUZ90955.1"/>
    </source>
</evidence>
<feature type="domain" description="FAD-binding PCMH-type" evidence="1">
    <location>
        <begin position="1"/>
        <end position="110"/>
    </location>
</feature>
<dbReference type="AlphaFoldDB" id="A0A381RGM7"/>
<dbReference type="InterPro" id="IPR016169">
    <property type="entry name" value="FAD-bd_PCMH_sub2"/>
</dbReference>
<dbReference type="SUPFAM" id="SSF56176">
    <property type="entry name" value="FAD-binding/transporter-associated domain-like"/>
    <property type="match status" value="1"/>
</dbReference>
<evidence type="ECO:0000259" key="1">
    <source>
        <dbReference type="PROSITE" id="PS51387"/>
    </source>
</evidence>
<gene>
    <name evidence="2" type="ORF">METZ01_LOCUS43809</name>
</gene>
<dbReference type="InterPro" id="IPR016166">
    <property type="entry name" value="FAD-bd_PCMH"/>
</dbReference>
<dbReference type="PANTHER" id="PTHR11748:SF103">
    <property type="entry name" value="GLYCOLATE OXIDASE SUBUNIT GLCE"/>
    <property type="match status" value="1"/>
</dbReference>
<protein>
    <recommendedName>
        <fullName evidence="1">FAD-binding PCMH-type domain-containing protein</fullName>
    </recommendedName>
</protein>
<dbReference type="PROSITE" id="PS51387">
    <property type="entry name" value="FAD_PCMH"/>
    <property type="match status" value="1"/>
</dbReference>
<name>A0A381RGM7_9ZZZZ</name>
<dbReference type="PANTHER" id="PTHR11748">
    <property type="entry name" value="D-LACTATE DEHYDROGENASE"/>
    <property type="match status" value="1"/>
</dbReference>
<dbReference type="EMBL" id="UINC01001936">
    <property type="protein sequence ID" value="SUZ90955.1"/>
    <property type="molecule type" value="Genomic_DNA"/>
</dbReference>